<sequence length="480" mass="54909">MVEFLVQLKELFIANCKNVEEVISVDGFAEAESLSQILCFPKLEILVLDDLPKLRRFCYGNYFEFPFLIGFRIKKCSALKTFISGFAIENETQIAQRGVEDNSTAVDDSLSLFNEKVAFPSLERLTIIGGGSWRNICHDQFHRDSFCKLNLLWVHDCDRLLYVFPFDMRGRLEKLEEMGISCCDSLEEIFEPQGLNVSELQAVTTNQSVRFVFPNLQILRLSMLPKLKSFCSRIHTAEWPSLKKMCVYGCDKVEIFASENLNFGETSINQQSLFWVNEVTFPNLEELELEWNDTMKEIWHGQLPEKFFCKLKVLKLVFFLEESAALPHCFIQSLPNLEKLVVKCAPFNHIFQCEGHGDEERHGLAMTQLIKLKLVKLPELAHIWKEEFQPRAAFFNLRTLEVQECGKLKNLVPSSVSFANLTTLEVSKCHGLINLISSSTAKSLMQLTKMSVIDCLMIEEIIAAMVMAVALFSPNLSFCN</sequence>
<proteinExistence type="predicted"/>
<organism evidence="3 4">
    <name type="scientific">Durio zibethinus</name>
    <name type="common">Durian</name>
    <dbReference type="NCBI Taxonomy" id="66656"/>
    <lineage>
        <taxon>Eukaryota</taxon>
        <taxon>Viridiplantae</taxon>
        <taxon>Streptophyta</taxon>
        <taxon>Embryophyta</taxon>
        <taxon>Tracheophyta</taxon>
        <taxon>Spermatophyta</taxon>
        <taxon>Magnoliopsida</taxon>
        <taxon>eudicotyledons</taxon>
        <taxon>Gunneridae</taxon>
        <taxon>Pentapetalae</taxon>
        <taxon>rosids</taxon>
        <taxon>malvids</taxon>
        <taxon>Malvales</taxon>
        <taxon>Malvaceae</taxon>
        <taxon>Helicteroideae</taxon>
        <taxon>Durio</taxon>
    </lineage>
</organism>
<feature type="domain" description="Disease resistance protein At4g27190-like leucine-rich repeats" evidence="2">
    <location>
        <begin position="1"/>
        <end position="83"/>
    </location>
</feature>
<dbReference type="OrthoDB" id="1750315at2759"/>
<dbReference type="PANTHER" id="PTHR33463:SF198">
    <property type="entry name" value="RPP4C3"/>
    <property type="match status" value="1"/>
</dbReference>
<accession>A0A6P5WWM5</accession>
<name>A0A6P5WWM5_DURZI</name>
<dbReference type="RefSeq" id="XP_022719901.1">
    <property type="nucleotide sequence ID" value="XM_022864166.1"/>
</dbReference>
<feature type="domain" description="Disease resistance protein At4g27190-like leucine-rich repeats" evidence="2">
    <location>
        <begin position="283"/>
        <end position="416"/>
    </location>
</feature>
<dbReference type="GeneID" id="111277752"/>
<dbReference type="SUPFAM" id="SSF52047">
    <property type="entry name" value="RNI-like"/>
    <property type="match status" value="1"/>
</dbReference>
<evidence type="ECO:0000313" key="3">
    <source>
        <dbReference type="Proteomes" id="UP000515121"/>
    </source>
</evidence>
<dbReference type="Pfam" id="PF23247">
    <property type="entry name" value="LRR_RPS2"/>
    <property type="match status" value="3"/>
</dbReference>
<dbReference type="InterPro" id="IPR032675">
    <property type="entry name" value="LRR_dom_sf"/>
</dbReference>
<reference evidence="4" key="1">
    <citation type="submission" date="2025-08" db="UniProtKB">
        <authorList>
            <consortium name="RefSeq"/>
        </authorList>
    </citation>
    <scope>IDENTIFICATION</scope>
    <source>
        <tissue evidence="4">Fruit stalk</tissue>
    </source>
</reference>
<dbReference type="InterPro" id="IPR050905">
    <property type="entry name" value="Plant_NBS-LRR"/>
</dbReference>
<evidence type="ECO:0000256" key="1">
    <source>
        <dbReference type="ARBA" id="ARBA00022821"/>
    </source>
</evidence>
<dbReference type="PANTHER" id="PTHR33463">
    <property type="entry name" value="NB-ARC DOMAIN-CONTAINING PROTEIN-RELATED"/>
    <property type="match status" value="1"/>
</dbReference>
<evidence type="ECO:0000259" key="2">
    <source>
        <dbReference type="Pfam" id="PF23247"/>
    </source>
</evidence>
<dbReference type="Gene3D" id="3.80.10.10">
    <property type="entry name" value="Ribonuclease Inhibitor"/>
    <property type="match status" value="2"/>
</dbReference>
<protein>
    <submittedName>
        <fullName evidence="4">Uncharacterized protein LOC111277752</fullName>
    </submittedName>
</protein>
<dbReference type="KEGG" id="dzi:111277752"/>
<keyword evidence="3" id="KW-1185">Reference proteome</keyword>
<evidence type="ECO:0000313" key="4">
    <source>
        <dbReference type="RefSeq" id="XP_022719901.1"/>
    </source>
</evidence>
<dbReference type="InterPro" id="IPR057135">
    <property type="entry name" value="At4g27190-like_LRR"/>
</dbReference>
<keyword evidence="1" id="KW-0611">Plant defense</keyword>
<dbReference type="AlphaFoldDB" id="A0A6P5WWM5"/>
<gene>
    <name evidence="4" type="primary">LOC111277752</name>
</gene>
<dbReference type="Proteomes" id="UP000515121">
    <property type="component" value="Unplaced"/>
</dbReference>
<feature type="domain" description="Disease resistance protein At4g27190-like leucine-rich repeats" evidence="2">
    <location>
        <begin position="133"/>
        <end position="254"/>
    </location>
</feature>